<dbReference type="AlphaFoldDB" id="A0A9X2GI49"/>
<keyword evidence="1" id="KW-0436">Ligase</keyword>
<keyword evidence="2" id="KW-1185">Reference proteome</keyword>
<proteinExistence type="predicted"/>
<comment type="caution">
    <text evidence="1">The sequence shown here is derived from an EMBL/GenBank/DDBJ whole genome shotgun (WGS) entry which is preliminary data.</text>
</comment>
<evidence type="ECO:0000313" key="1">
    <source>
        <dbReference type="EMBL" id="MCP2358215.1"/>
    </source>
</evidence>
<dbReference type="RefSeq" id="WP_253745306.1">
    <property type="nucleotide sequence ID" value="NZ_BAABKA010000065.1"/>
</dbReference>
<name>A0A9X2GI49_9ACTN</name>
<reference evidence="1" key="1">
    <citation type="submission" date="2022-06" db="EMBL/GenBank/DDBJ databases">
        <title>Sequencing the genomes of 1000 actinobacteria strains.</title>
        <authorList>
            <person name="Klenk H.-P."/>
        </authorList>
    </citation>
    <scope>NUCLEOTIDE SEQUENCE</scope>
    <source>
        <strain evidence="1">DSM 46694</strain>
    </source>
</reference>
<organism evidence="1 2">
    <name type="scientific">Nonomuraea thailandensis</name>
    <dbReference type="NCBI Taxonomy" id="1188745"/>
    <lineage>
        <taxon>Bacteria</taxon>
        <taxon>Bacillati</taxon>
        <taxon>Actinomycetota</taxon>
        <taxon>Actinomycetes</taxon>
        <taxon>Streptosporangiales</taxon>
        <taxon>Streptosporangiaceae</taxon>
        <taxon>Nonomuraea</taxon>
    </lineage>
</organism>
<protein>
    <submittedName>
        <fullName evidence="1">Acyl-coenzyme A synthetase/AMP-(Fatty) acid ligase</fullName>
    </submittedName>
</protein>
<evidence type="ECO:0000313" key="2">
    <source>
        <dbReference type="Proteomes" id="UP001139648"/>
    </source>
</evidence>
<dbReference type="GO" id="GO:0016874">
    <property type="term" value="F:ligase activity"/>
    <property type="evidence" value="ECO:0007669"/>
    <property type="project" value="UniProtKB-KW"/>
</dbReference>
<gene>
    <name evidence="1" type="ORF">HD597_005235</name>
</gene>
<dbReference type="Proteomes" id="UP001139648">
    <property type="component" value="Unassembled WGS sequence"/>
</dbReference>
<sequence length="114" mass="12486">MEPPTSPQMHQVAAALRQISAGFAALADAISADEAEPPAETRHRALLSAWGQRGLTRAEASALFREHGFSPQAAGGWVRGDWLEIRDDGRRYLTDRSLHWLAEQGDSGDPRSHD</sequence>
<dbReference type="EMBL" id="JAMZEB010000002">
    <property type="protein sequence ID" value="MCP2358215.1"/>
    <property type="molecule type" value="Genomic_DNA"/>
</dbReference>
<accession>A0A9X2GI49</accession>